<dbReference type="AlphaFoldDB" id="B4VJQ2"/>
<organism evidence="1 2">
    <name type="scientific">Coleofasciculus chthonoplastes PCC 7420</name>
    <dbReference type="NCBI Taxonomy" id="118168"/>
    <lineage>
        <taxon>Bacteria</taxon>
        <taxon>Bacillati</taxon>
        <taxon>Cyanobacteriota</taxon>
        <taxon>Cyanophyceae</taxon>
        <taxon>Coleofasciculales</taxon>
        <taxon>Coleofasciculaceae</taxon>
        <taxon>Coleofasciculus</taxon>
    </lineage>
</organism>
<dbReference type="HOGENOM" id="CLU_1988835_0_0_3"/>
<sequence length="125" mass="14350">MKTFLIYALSFSASLLSVQKALGLPLPHINQNQSYRALRQELIQIGWQPATFELENEFGPVRNHIHQVEGWHELEDCSGTGLGFCKFIFQDEQGNQLSITTVNNDSIFPASERYRIYGWDYTPVK</sequence>
<name>B4VJQ2_9CYAN</name>
<gene>
    <name evidence="1" type="ORF">MC7420_2837</name>
</gene>
<dbReference type="OrthoDB" id="8453694at2"/>
<dbReference type="eggNOG" id="ENOG5033DWG">
    <property type="taxonomic scope" value="Bacteria"/>
</dbReference>
<dbReference type="RefSeq" id="WP_006098774.1">
    <property type="nucleotide sequence ID" value="NZ_DS989843.1"/>
</dbReference>
<dbReference type="Proteomes" id="UP000003835">
    <property type="component" value="Unassembled WGS sequence"/>
</dbReference>
<reference evidence="1 2" key="1">
    <citation type="submission" date="2008-07" db="EMBL/GenBank/DDBJ databases">
        <authorList>
            <person name="Tandeau de Marsac N."/>
            <person name="Ferriera S."/>
            <person name="Johnson J."/>
            <person name="Kravitz S."/>
            <person name="Beeson K."/>
            <person name="Sutton G."/>
            <person name="Rogers Y.-H."/>
            <person name="Friedman R."/>
            <person name="Frazier M."/>
            <person name="Venter J.C."/>
        </authorList>
    </citation>
    <scope>NUCLEOTIDE SEQUENCE [LARGE SCALE GENOMIC DNA]</scope>
    <source>
        <strain evidence="1 2">PCC 7420</strain>
    </source>
</reference>
<evidence type="ECO:0000313" key="2">
    <source>
        <dbReference type="Proteomes" id="UP000003835"/>
    </source>
</evidence>
<proteinExistence type="predicted"/>
<protein>
    <submittedName>
        <fullName evidence="1">Uncharacterized protein</fullName>
    </submittedName>
</protein>
<accession>B4VJQ2</accession>
<keyword evidence="2" id="KW-1185">Reference proteome</keyword>
<dbReference type="EMBL" id="DS989843">
    <property type="protein sequence ID" value="EDX77513.1"/>
    <property type="molecule type" value="Genomic_DNA"/>
</dbReference>
<evidence type="ECO:0000313" key="1">
    <source>
        <dbReference type="EMBL" id="EDX77513.1"/>
    </source>
</evidence>